<dbReference type="AlphaFoldDB" id="A0A0R3QSZ2"/>
<accession>A0A0R3QSZ2</accession>
<reference evidence="4" key="1">
    <citation type="submission" date="2017-02" db="UniProtKB">
        <authorList>
            <consortium name="WormBaseParasite"/>
        </authorList>
    </citation>
    <scope>IDENTIFICATION</scope>
</reference>
<keyword evidence="1" id="KW-0732">Signal</keyword>
<evidence type="ECO:0000313" key="2">
    <source>
        <dbReference type="EMBL" id="VDO29765.1"/>
    </source>
</evidence>
<feature type="signal peptide" evidence="1">
    <location>
        <begin position="1"/>
        <end position="21"/>
    </location>
</feature>
<evidence type="ECO:0000313" key="4">
    <source>
        <dbReference type="WBParaSite" id="BTMF_0001084401-mRNA-1"/>
    </source>
</evidence>
<keyword evidence="3" id="KW-1185">Reference proteome</keyword>
<dbReference type="STRING" id="42155.A0A0R3QSZ2"/>
<evidence type="ECO:0000256" key="1">
    <source>
        <dbReference type="SAM" id="SignalP"/>
    </source>
</evidence>
<reference evidence="2 3" key="2">
    <citation type="submission" date="2018-11" db="EMBL/GenBank/DDBJ databases">
        <authorList>
            <consortium name="Pathogen Informatics"/>
        </authorList>
    </citation>
    <scope>NUCLEOTIDE SEQUENCE [LARGE SCALE GENOMIC DNA]</scope>
</reference>
<gene>
    <name evidence="2" type="ORF">BTMF_LOCUS8878</name>
</gene>
<sequence>MCSNLLINFLLTLLQIQFAITFQEYDPQFARFVFEHAAAAYSRNPLNCLAKYYGTYILQQGNVSCDHLHDEVFSPNSQRIQVSNDQ</sequence>
<organism evidence="4">
    <name type="scientific">Brugia timori</name>
    <dbReference type="NCBI Taxonomy" id="42155"/>
    <lineage>
        <taxon>Eukaryota</taxon>
        <taxon>Metazoa</taxon>
        <taxon>Ecdysozoa</taxon>
        <taxon>Nematoda</taxon>
        <taxon>Chromadorea</taxon>
        <taxon>Rhabditida</taxon>
        <taxon>Spirurina</taxon>
        <taxon>Spiruromorpha</taxon>
        <taxon>Filarioidea</taxon>
        <taxon>Onchocercidae</taxon>
        <taxon>Brugia</taxon>
    </lineage>
</organism>
<dbReference type="Proteomes" id="UP000280834">
    <property type="component" value="Unassembled WGS sequence"/>
</dbReference>
<feature type="chain" id="PRO_5043130833" evidence="1">
    <location>
        <begin position="22"/>
        <end position="86"/>
    </location>
</feature>
<dbReference type="EMBL" id="UZAG01016642">
    <property type="protein sequence ID" value="VDO29765.1"/>
    <property type="molecule type" value="Genomic_DNA"/>
</dbReference>
<protein>
    <submittedName>
        <fullName evidence="2 4">Uncharacterized protein</fullName>
    </submittedName>
</protein>
<name>A0A0R3QSZ2_9BILA</name>
<dbReference type="WBParaSite" id="BTMF_0001084401-mRNA-1">
    <property type="protein sequence ID" value="BTMF_0001084401-mRNA-1"/>
    <property type="gene ID" value="BTMF_0001084401"/>
</dbReference>
<proteinExistence type="predicted"/>
<evidence type="ECO:0000313" key="3">
    <source>
        <dbReference type="Proteomes" id="UP000280834"/>
    </source>
</evidence>